<dbReference type="Ensembl" id="ENSMPUT00000010049.1">
    <property type="protein sequence ID" value="ENSMPUP00000009889.1"/>
    <property type="gene ID" value="ENSMPUG00000009964.1"/>
</dbReference>
<feature type="compositionally biased region" description="Low complexity" evidence="1">
    <location>
        <begin position="108"/>
        <end position="141"/>
    </location>
</feature>
<proteinExistence type="predicted"/>
<reference evidence="2" key="1">
    <citation type="submission" date="2024-06" db="UniProtKB">
        <authorList>
            <consortium name="Ensembl"/>
        </authorList>
    </citation>
    <scope>IDENTIFICATION</scope>
</reference>
<dbReference type="EMBL" id="AEYP01071945">
    <property type="status" value="NOT_ANNOTATED_CDS"/>
    <property type="molecule type" value="Genomic_DNA"/>
</dbReference>
<dbReference type="InParanoid" id="M3YEY2"/>
<dbReference type="HOGENOM" id="CLU_1351687_0_0_1"/>
<name>M3YEY2_MUSPF</name>
<organism evidence="2">
    <name type="scientific">Mustela putorius furo</name>
    <name type="common">European domestic ferret</name>
    <name type="synonym">Mustela furo</name>
    <dbReference type="NCBI Taxonomy" id="9669"/>
    <lineage>
        <taxon>Eukaryota</taxon>
        <taxon>Metazoa</taxon>
        <taxon>Chordata</taxon>
        <taxon>Craniata</taxon>
        <taxon>Vertebrata</taxon>
        <taxon>Euteleostomi</taxon>
        <taxon>Mammalia</taxon>
        <taxon>Eutheria</taxon>
        <taxon>Laurasiatheria</taxon>
        <taxon>Carnivora</taxon>
        <taxon>Caniformia</taxon>
        <taxon>Musteloidea</taxon>
        <taxon>Mustelidae</taxon>
        <taxon>Mustelinae</taxon>
        <taxon>Mustela</taxon>
    </lineage>
</organism>
<sequence>ACVRTLTGDFLAPALSADPSRPSHGPGPRSLRAPVLSRFHSHPHASGAPLGAAPSDLGASACASPRALSPPGSDVRPRVDPAAPEPPPLAAPPKHGPSTPGAGRVGRRYASQRSGRRAAGASLRAGRRPGLSAASSRSASGLGEGGAAVRGSASSCRPLGCCFRCGCGLPARFLALPVSSFLPQTARPWRVPGLEVQGEEMVT</sequence>
<protein>
    <submittedName>
        <fullName evidence="2">Uncharacterized protein</fullName>
    </submittedName>
</protein>
<evidence type="ECO:0000313" key="2">
    <source>
        <dbReference type="Ensembl" id="ENSMPUP00000009889.1"/>
    </source>
</evidence>
<accession>M3YEY2</accession>
<dbReference type="AlphaFoldDB" id="M3YEY2"/>
<feature type="compositionally biased region" description="Pro residues" evidence="1">
    <location>
        <begin position="83"/>
        <end position="95"/>
    </location>
</feature>
<feature type="compositionally biased region" description="Low complexity" evidence="1">
    <location>
        <begin position="19"/>
        <end position="30"/>
    </location>
</feature>
<evidence type="ECO:0000256" key="1">
    <source>
        <dbReference type="SAM" id="MobiDB-lite"/>
    </source>
</evidence>
<feature type="region of interest" description="Disordered" evidence="1">
    <location>
        <begin position="13"/>
        <end position="149"/>
    </location>
</feature>